<dbReference type="GO" id="GO:0008800">
    <property type="term" value="F:beta-lactamase activity"/>
    <property type="evidence" value="ECO:0007669"/>
    <property type="project" value="UniProtKB-UniRule"/>
</dbReference>
<organism evidence="9 10">
    <name type="scientific">Trinickia soli</name>
    <dbReference type="NCBI Taxonomy" id="380675"/>
    <lineage>
        <taxon>Bacteria</taxon>
        <taxon>Pseudomonadati</taxon>
        <taxon>Pseudomonadota</taxon>
        <taxon>Betaproteobacteria</taxon>
        <taxon>Burkholderiales</taxon>
        <taxon>Burkholderiaceae</taxon>
        <taxon>Trinickia</taxon>
    </lineage>
</organism>
<evidence type="ECO:0000256" key="6">
    <source>
        <dbReference type="RuleBase" id="RU361140"/>
    </source>
</evidence>
<dbReference type="EC" id="3.5.2.6" evidence="3 6"/>
<dbReference type="EMBL" id="PNYB01000031">
    <property type="protein sequence ID" value="PMS17121.1"/>
    <property type="molecule type" value="Genomic_DNA"/>
</dbReference>
<evidence type="ECO:0000256" key="2">
    <source>
        <dbReference type="ARBA" id="ARBA00007840"/>
    </source>
</evidence>
<feature type="signal peptide" evidence="7">
    <location>
        <begin position="1"/>
        <end position="25"/>
    </location>
</feature>
<accession>A0A2N7VIZ1</accession>
<dbReference type="InterPro" id="IPR001586">
    <property type="entry name" value="Beta-lactam_class-C_AS"/>
</dbReference>
<evidence type="ECO:0000256" key="4">
    <source>
        <dbReference type="ARBA" id="ARBA00022801"/>
    </source>
</evidence>
<sequence>MKGSMFRLIAAFTFATCAMTAVSRAAEPARDSLKKTVDAVIEPLMKQDGIHGMAIGIIIAGKPYVFNYGVASVETAQPVTDHTLFEIGSVSKTLTATLASYAAVSGHLSQSDTTGQYMPALRGTRFGSVELLNLGTHTPGGVPLQVPDEIKTEADLVAYLKAWRPTYEPGTYRTYSNLGIGLLGTIAARSMNADFNSLMQQHLFPELGMTSTYIDVPDARKADYAEGYTKQGAPVRMRGGMLGAQAYGVKTTAADLVRFMQANIDPSALDAGLQQAVTQTHTGYFQVGQMTQDLIWEQYAYPVTLDALLKGNSSAVILNPTPVSRITPPQAPSKAVLINKTGSTNGFGAYVAFVPEQRIGIVMLANKNFPIDVRVRAAYEILSTLAAKQR</sequence>
<dbReference type="AlphaFoldDB" id="A0A2N7VIZ1"/>
<keyword evidence="7" id="KW-0732">Signal</keyword>
<evidence type="ECO:0000256" key="3">
    <source>
        <dbReference type="ARBA" id="ARBA00012865"/>
    </source>
</evidence>
<evidence type="ECO:0000256" key="7">
    <source>
        <dbReference type="SAM" id="SignalP"/>
    </source>
</evidence>
<dbReference type="GO" id="GO:0030288">
    <property type="term" value="C:outer membrane-bounded periplasmic space"/>
    <property type="evidence" value="ECO:0007669"/>
    <property type="project" value="InterPro"/>
</dbReference>
<comment type="catalytic activity">
    <reaction evidence="1 6">
        <text>a beta-lactam + H2O = a substituted beta-amino acid</text>
        <dbReference type="Rhea" id="RHEA:20401"/>
        <dbReference type="ChEBI" id="CHEBI:15377"/>
        <dbReference type="ChEBI" id="CHEBI:35627"/>
        <dbReference type="ChEBI" id="CHEBI:140347"/>
        <dbReference type="EC" id="3.5.2.6"/>
    </reaction>
</comment>
<name>A0A2N7VIZ1_9BURK</name>
<evidence type="ECO:0000256" key="1">
    <source>
        <dbReference type="ARBA" id="ARBA00001526"/>
    </source>
</evidence>
<evidence type="ECO:0000313" key="10">
    <source>
        <dbReference type="Proteomes" id="UP000235347"/>
    </source>
</evidence>
<dbReference type="InterPro" id="IPR001466">
    <property type="entry name" value="Beta-lactam-related"/>
</dbReference>
<gene>
    <name evidence="9" type="ORF">C0Z19_24730</name>
</gene>
<evidence type="ECO:0000256" key="5">
    <source>
        <dbReference type="ARBA" id="ARBA00023251"/>
    </source>
</evidence>
<dbReference type="NCBIfam" id="NF033085">
    <property type="entry name" value="bla_class_C"/>
    <property type="match status" value="1"/>
</dbReference>
<dbReference type="Pfam" id="PF00144">
    <property type="entry name" value="Beta-lactamase"/>
    <property type="match status" value="1"/>
</dbReference>
<dbReference type="RefSeq" id="WP_102612473.1">
    <property type="nucleotide sequence ID" value="NZ_CADIKD010000018.1"/>
</dbReference>
<keyword evidence="4 6" id="KW-0378">Hydrolase</keyword>
<comment type="caution">
    <text evidence="9">The sequence shown here is derived from an EMBL/GenBank/DDBJ whole genome shotgun (WGS) entry which is preliminary data.</text>
</comment>
<feature type="chain" id="PRO_5014730894" description="Beta-lactamase" evidence="7">
    <location>
        <begin position="26"/>
        <end position="390"/>
    </location>
</feature>
<dbReference type="GO" id="GO:0046677">
    <property type="term" value="P:response to antibiotic"/>
    <property type="evidence" value="ECO:0007669"/>
    <property type="project" value="UniProtKB-UniRule"/>
</dbReference>
<dbReference type="PANTHER" id="PTHR46825">
    <property type="entry name" value="D-ALANYL-D-ALANINE-CARBOXYPEPTIDASE/ENDOPEPTIDASE AMPH"/>
    <property type="match status" value="1"/>
</dbReference>
<proteinExistence type="inferred from homology"/>
<comment type="similarity">
    <text evidence="2 6">Belongs to the class-C beta-lactamase family.</text>
</comment>
<dbReference type="Proteomes" id="UP000235347">
    <property type="component" value="Unassembled WGS sequence"/>
</dbReference>
<reference evidence="9 10" key="1">
    <citation type="submission" date="2018-01" db="EMBL/GenBank/DDBJ databases">
        <title>Whole genome analyses suggest that Burkholderia sensu lato contains two further novel genera in the rhizoxinica-symbiotica group Mycetohabitans gen. nov., and Trinickia gen. nov.: implications for the evolution of diazotrophy and nodulation in the Burkholderiaceae.</title>
        <authorList>
            <person name="Estrada-de los Santos P."/>
            <person name="Palmer M."/>
            <person name="Chavez-Ramirez B."/>
            <person name="Beukes C."/>
            <person name="Steenkamp E.T."/>
            <person name="Hirsch A.M."/>
            <person name="Manyaka P."/>
            <person name="Maluk M."/>
            <person name="Lafos M."/>
            <person name="Crook M."/>
            <person name="Gross E."/>
            <person name="Simon M.F."/>
            <person name="Bueno dos Reis Junior F."/>
            <person name="Poole P.S."/>
            <person name="Venter S.N."/>
            <person name="James E.K."/>
        </authorList>
    </citation>
    <scope>NUCLEOTIDE SEQUENCE [LARGE SCALE GENOMIC DNA]</scope>
    <source>
        <strain evidence="9 10">GP25-8</strain>
    </source>
</reference>
<dbReference type="InterPro" id="IPR050491">
    <property type="entry name" value="AmpC-like"/>
</dbReference>
<dbReference type="GO" id="GO:0017001">
    <property type="term" value="P:antibiotic catabolic process"/>
    <property type="evidence" value="ECO:0007669"/>
    <property type="project" value="InterPro"/>
</dbReference>
<protein>
    <recommendedName>
        <fullName evidence="3 6">Beta-lactamase</fullName>
        <ecNumber evidence="3 6">3.5.2.6</ecNumber>
    </recommendedName>
</protein>
<dbReference type="InterPro" id="IPR058136">
    <property type="entry name" value="AmpC"/>
</dbReference>
<dbReference type="Gene3D" id="3.40.710.10">
    <property type="entry name" value="DD-peptidase/beta-lactamase superfamily"/>
    <property type="match status" value="1"/>
</dbReference>
<dbReference type="SUPFAM" id="SSF56601">
    <property type="entry name" value="beta-lactamase/transpeptidase-like"/>
    <property type="match status" value="1"/>
</dbReference>
<evidence type="ECO:0000313" key="9">
    <source>
        <dbReference type="EMBL" id="PMS17121.1"/>
    </source>
</evidence>
<dbReference type="PANTHER" id="PTHR46825:SF8">
    <property type="entry name" value="BETA-LACTAMASE-RELATED"/>
    <property type="match status" value="1"/>
</dbReference>
<keyword evidence="5 6" id="KW-0046">Antibiotic resistance</keyword>
<dbReference type="PROSITE" id="PS00336">
    <property type="entry name" value="BETA_LACTAMASE_C"/>
    <property type="match status" value="1"/>
</dbReference>
<dbReference type="InterPro" id="IPR012338">
    <property type="entry name" value="Beta-lactam/transpept-like"/>
</dbReference>
<feature type="domain" description="Beta-lactamase-related" evidence="8">
    <location>
        <begin position="37"/>
        <end position="385"/>
    </location>
</feature>
<evidence type="ECO:0000259" key="8">
    <source>
        <dbReference type="Pfam" id="PF00144"/>
    </source>
</evidence>
<keyword evidence="10" id="KW-1185">Reference proteome</keyword>